<proteinExistence type="predicted"/>
<protein>
    <submittedName>
        <fullName evidence="2">Uncharacterized protein</fullName>
    </submittedName>
</protein>
<organism evidence="2">
    <name type="scientific">plant metagenome</name>
    <dbReference type="NCBI Taxonomy" id="1297885"/>
    <lineage>
        <taxon>unclassified sequences</taxon>
        <taxon>metagenomes</taxon>
        <taxon>organismal metagenomes</taxon>
    </lineage>
</organism>
<evidence type="ECO:0000256" key="1">
    <source>
        <dbReference type="SAM" id="MobiDB-lite"/>
    </source>
</evidence>
<reference evidence="2" key="1">
    <citation type="submission" date="2019-03" db="EMBL/GenBank/DDBJ databases">
        <authorList>
            <person name="Danneels B."/>
        </authorList>
    </citation>
    <scope>NUCLEOTIDE SEQUENCE</scope>
</reference>
<accession>A0A484T446</accession>
<sequence length="42" mass="4261">MVIGRGRGQEIGHGRGGPYQEGGVRAAGKPGIQGLDKCNAVI</sequence>
<feature type="region of interest" description="Disordered" evidence="1">
    <location>
        <begin position="1"/>
        <end position="28"/>
    </location>
</feature>
<evidence type="ECO:0000313" key="2">
    <source>
        <dbReference type="EMBL" id="VFR68375.1"/>
    </source>
</evidence>
<dbReference type="EMBL" id="CAADID010000017">
    <property type="protein sequence ID" value="VFR68375.1"/>
    <property type="molecule type" value="Genomic_DNA"/>
</dbReference>
<dbReference type="AlphaFoldDB" id="A0A484T446"/>
<name>A0A484T446_9ZZZZ</name>
<gene>
    <name evidence="2" type="ORF">ANT3_3617</name>
</gene>